<accession>A0AB39UJ68</accession>
<dbReference type="InterPro" id="IPR000843">
    <property type="entry name" value="HTH_LacI"/>
</dbReference>
<protein>
    <submittedName>
        <fullName evidence="5">LacI family DNA-binding transcriptional regulator</fullName>
    </submittedName>
</protein>
<dbReference type="SUPFAM" id="SSF53822">
    <property type="entry name" value="Periplasmic binding protein-like I"/>
    <property type="match status" value="1"/>
</dbReference>
<gene>
    <name evidence="5" type="ORF">QN216_00960</name>
</gene>
<name>A0AB39UJ68_9BIFI</name>
<proteinExistence type="predicted"/>
<dbReference type="RefSeq" id="WP_369342792.1">
    <property type="nucleotide sequence ID" value="NZ_CP129682.1"/>
</dbReference>
<evidence type="ECO:0000259" key="4">
    <source>
        <dbReference type="PROSITE" id="PS50932"/>
    </source>
</evidence>
<dbReference type="InterPro" id="IPR028082">
    <property type="entry name" value="Peripla_BP_I"/>
</dbReference>
<dbReference type="InterPro" id="IPR046335">
    <property type="entry name" value="LacI/GalR-like_sensor"/>
</dbReference>
<sequence>MLLKDLAEMAGVSLSTVSRALHGDARISEATRKRIQEIADREHFVLSKSASALASRKSFRITALFVDHFNTWFTSTSLEGLYSVISQSDYDLFPLALHTPEEFDTFFRLLSRNNNTDGIIISSIHLSDSHTEQLAASHIPVVGLDSYGTQGYDAAVVLNNDESMLMAARRIKLLGHTAIGFVHYPQPGLFHDYSYSERIPQFERICRAQGYPERSFHHFASSNGKADREGVESILRQWTATTPRPSVLFVETDDFAITLMSALREQGLRIPEDVSVVGFDDNPVSKLIGLATFRQNALGNARYAAQTMLSLLKADQPEGSLPERADLAGVKAAESDAQKPMFSRDFTSFIARRTLGPAPKNAARH</sequence>
<dbReference type="PANTHER" id="PTHR30146:SF24">
    <property type="entry name" value="XYLOSE OPERON REGULATORY PROTEIN"/>
    <property type="match status" value="1"/>
</dbReference>
<dbReference type="CDD" id="cd01392">
    <property type="entry name" value="HTH_LacI"/>
    <property type="match status" value="1"/>
</dbReference>
<keyword evidence="1" id="KW-0805">Transcription regulation</keyword>
<dbReference type="CDD" id="cd06267">
    <property type="entry name" value="PBP1_LacI_sugar_binding-like"/>
    <property type="match status" value="1"/>
</dbReference>
<evidence type="ECO:0000256" key="2">
    <source>
        <dbReference type="ARBA" id="ARBA00023125"/>
    </source>
</evidence>
<dbReference type="SUPFAM" id="SSF47413">
    <property type="entry name" value="lambda repressor-like DNA-binding domains"/>
    <property type="match status" value="1"/>
</dbReference>
<feature type="domain" description="HTH lacI-type" evidence="4">
    <location>
        <begin position="1"/>
        <end position="55"/>
    </location>
</feature>
<dbReference type="GO" id="GO:0003700">
    <property type="term" value="F:DNA-binding transcription factor activity"/>
    <property type="evidence" value="ECO:0007669"/>
    <property type="project" value="TreeGrafter"/>
</dbReference>
<dbReference type="PROSITE" id="PS50932">
    <property type="entry name" value="HTH_LACI_2"/>
    <property type="match status" value="1"/>
</dbReference>
<keyword evidence="3" id="KW-0804">Transcription</keyword>
<dbReference type="InterPro" id="IPR010982">
    <property type="entry name" value="Lambda_DNA-bd_dom_sf"/>
</dbReference>
<evidence type="ECO:0000256" key="1">
    <source>
        <dbReference type="ARBA" id="ARBA00023015"/>
    </source>
</evidence>
<evidence type="ECO:0000256" key="3">
    <source>
        <dbReference type="ARBA" id="ARBA00023163"/>
    </source>
</evidence>
<dbReference type="SMART" id="SM00354">
    <property type="entry name" value="HTH_LACI"/>
    <property type="match status" value="1"/>
</dbReference>
<dbReference type="PROSITE" id="PS00356">
    <property type="entry name" value="HTH_LACI_1"/>
    <property type="match status" value="1"/>
</dbReference>
<evidence type="ECO:0000313" key="5">
    <source>
        <dbReference type="EMBL" id="XDS48874.1"/>
    </source>
</evidence>
<dbReference type="PANTHER" id="PTHR30146">
    <property type="entry name" value="LACI-RELATED TRANSCRIPTIONAL REPRESSOR"/>
    <property type="match status" value="1"/>
</dbReference>
<dbReference type="Gene3D" id="3.40.50.2300">
    <property type="match status" value="2"/>
</dbReference>
<keyword evidence="2 5" id="KW-0238">DNA-binding</keyword>
<organism evidence="5">
    <name type="scientific">Bifidobacterium fermentum</name>
    <dbReference type="NCBI Taxonomy" id="3059035"/>
    <lineage>
        <taxon>Bacteria</taxon>
        <taxon>Bacillati</taxon>
        <taxon>Actinomycetota</taxon>
        <taxon>Actinomycetes</taxon>
        <taxon>Bifidobacteriales</taxon>
        <taxon>Bifidobacteriaceae</taxon>
        <taxon>Bifidobacterium</taxon>
    </lineage>
</organism>
<dbReference type="EMBL" id="CP129682">
    <property type="protein sequence ID" value="XDS48874.1"/>
    <property type="molecule type" value="Genomic_DNA"/>
</dbReference>
<dbReference type="GO" id="GO:0000976">
    <property type="term" value="F:transcription cis-regulatory region binding"/>
    <property type="evidence" value="ECO:0007669"/>
    <property type="project" value="TreeGrafter"/>
</dbReference>
<dbReference type="Gene3D" id="1.10.260.40">
    <property type="entry name" value="lambda repressor-like DNA-binding domains"/>
    <property type="match status" value="1"/>
</dbReference>
<dbReference type="AlphaFoldDB" id="A0AB39UJ68"/>
<dbReference type="Pfam" id="PF00356">
    <property type="entry name" value="LacI"/>
    <property type="match status" value="1"/>
</dbReference>
<dbReference type="Pfam" id="PF13377">
    <property type="entry name" value="Peripla_BP_3"/>
    <property type="match status" value="1"/>
</dbReference>
<reference evidence="5" key="1">
    <citation type="submission" date="2023-07" db="EMBL/GenBank/DDBJ databases">
        <title>Bifidobacterium aquikefiriaerophilum sp. nov. and Bifidobacterium eccum sp. nov., isolated from water kefir.</title>
        <authorList>
            <person name="Breselge S."/>
            <person name="Bellassi P."/>
            <person name="Barcenilla C."/>
            <person name="Alvarez-Ordonez A."/>
            <person name="Morelli L."/>
            <person name="Cotter P.D."/>
        </authorList>
    </citation>
    <scope>NUCLEOTIDE SEQUENCE</scope>
    <source>
        <strain evidence="5">WK013_4_14</strain>
    </source>
</reference>